<evidence type="ECO:0000256" key="1">
    <source>
        <dbReference type="SAM" id="Phobius"/>
    </source>
</evidence>
<evidence type="ECO:0000313" key="2">
    <source>
        <dbReference type="EMBL" id="KKQ92135.1"/>
    </source>
</evidence>
<feature type="transmembrane region" description="Helical" evidence="1">
    <location>
        <begin position="90"/>
        <end position="107"/>
    </location>
</feature>
<dbReference type="STRING" id="1618572.UT17_C0003G0158"/>
<keyword evidence="1" id="KW-0472">Membrane</keyword>
<protein>
    <submittedName>
        <fullName evidence="2">Uncharacterized protein</fullName>
    </submittedName>
</protein>
<dbReference type="AlphaFoldDB" id="A0A0G0LVW3"/>
<name>A0A0G0LVW3_9BACT</name>
<accession>A0A0G0LVW3</accession>
<feature type="transmembrane region" description="Helical" evidence="1">
    <location>
        <begin position="143"/>
        <end position="159"/>
    </location>
</feature>
<gene>
    <name evidence="2" type="ORF">UT17_C0003G0158</name>
</gene>
<sequence length="198" mass="22041">MINQNWIYVGVIIQAIGGVGYLIDTLKGKVKPNKVSWLLWSVAPLIAFFAMIKQGVGPEAWATFIVGFMPLLVFFASFVNKKAYWEITKLDYICGGLSVLGLVLWMFTRVGNIAIIFSLATDALATYLTVYKSYIEPESESHLIFTMGVVNAGIALLVIKEWNFQNYAFPIYLLIANAAMSFLIVSKIGPKVRKLLSD</sequence>
<feature type="transmembrane region" description="Helical" evidence="1">
    <location>
        <begin position="60"/>
        <end position="78"/>
    </location>
</feature>
<dbReference type="EMBL" id="LBVU01000003">
    <property type="protein sequence ID" value="KKQ92135.1"/>
    <property type="molecule type" value="Genomic_DNA"/>
</dbReference>
<feature type="transmembrane region" description="Helical" evidence="1">
    <location>
        <begin position="171"/>
        <end position="189"/>
    </location>
</feature>
<feature type="transmembrane region" description="Helical" evidence="1">
    <location>
        <begin position="35"/>
        <end position="54"/>
    </location>
</feature>
<feature type="transmembrane region" description="Helical" evidence="1">
    <location>
        <begin position="6"/>
        <end position="23"/>
    </location>
</feature>
<keyword evidence="1" id="KW-0812">Transmembrane</keyword>
<keyword evidence="1" id="KW-1133">Transmembrane helix</keyword>
<dbReference type="Proteomes" id="UP000034774">
    <property type="component" value="Unassembled WGS sequence"/>
</dbReference>
<evidence type="ECO:0000313" key="3">
    <source>
        <dbReference type="Proteomes" id="UP000034774"/>
    </source>
</evidence>
<organism evidence="2 3">
    <name type="scientific">Candidatus Woesebacteria bacterium GW2011_GWB1_39_10</name>
    <dbReference type="NCBI Taxonomy" id="1618572"/>
    <lineage>
        <taxon>Bacteria</taxon>
        <taxon>Candidatus Woeseibacteriota</taxon>
    </lineage>
</organism>
<comment type="caution">
    <text evidence="2">The sequence shown here is derived from an EMBL/GenBank/DDBJ whole genome shotgun (WGS) entry which is preliminary data.</text>
</comment>
<proteinExistence type="predicted"/>
<feature type="transmembrane region" description="Helical" evidence="1">
    <location>
        <begin position="113"/>
        <end position="131"/>
    </location>
</feature>
<reference evidence="2 3" key="1">
    <citation type="journal article" date="2015" name="Nature">
        <title>rRNA introns, odd ribosomes, and small enigmatic genomes across a large radiation of phyla.</title>
        <authorList>
            <person name="Brown C.T."/>
            <person name="Hug L.A."/>
            <person name="Thomas B.C."/>
            <person name="Sharon I."/>
            <person name="Castelle C.J."/>
            <person name="Singh A."/>
            <person name="Wilkins M.J."/>
            <person name="Williams K.H."/>
            <person name="Banfield J.F."/>
        </authorList>
    </citation>
    <scope>NUCLEOTIDE SEQUENCE [LARGE SCALE GENOMIC DNA]</scope>
</reference>